<evidence type="ECO:0000259" key="1">
    <source>
        <dbReference type="Pfam" id="PF00248"/>
    </source>
</evidence>
<reference evidence="2" key="1">
    <citation type="journal article" date="2014" name="Front. Microbiol.">
        <title>High frequency of phylogenetically diverse reductive dehalogenase-homologous genes in deep subseafloor sedimentary metagenomes.</title>
        <authorList>
            <person name="Kawai M."/>
            <person name="Futagami T."/>
            <person name="Toyoda A."/>
            <person name="Takaki Y."/>
            <person name="Nishi S."/>
            <person name="Hori S."/>
            <person name="Arai W."/>
            <person name="Tsubouchi T."/>
            <person name="Morono Y."/>
            <person name="Uchiyama I."/>
            <person name="Ito T."/>
            <person name="Fujiyama A."/>
            <person name="Inagaki F."/>
            <person name="Takami H."/>
        </authorList>
    </citation>
    <scope>NUCLEOTIDE SEQUENCE</scope>
    <source>
        <strain evidence="2">Expedition CK06-06</strain>
    </source>
</reference>
<dbReference type="PANTHER" id="PTHR43312:SF2">
    <property type="entry name" value="OXIDOREDUCTASE"/>
    <property type="match status" value="1"/>
</dbReference>
<gene>
    <name evidence="2" type="ORF">S01H1_71752</name>
</gene>
<dbReference type="AlphaFoldDB" id="X0WZI1"/>
<dbReference type="InterPro" id="IPR020471">
    <property type="entry name" value="AKR"/>
</dbReference>
<accession>X0WZI1</accession>
<dbReference type="InterPro" id="IPR023210">
    <property type="entry name" value="NADP_OxRdtase_dom"/>
</dbReference>
<dbReference type="InterPro" id="IPR036812">
    <property type="entry name" value="NAD(P)_OxRdtase_dom_sf"/>
</dbReference>
<dbReference type="PANTHER" id="PTHR43312">
    <property type="entry name" value="D-THREO-ALDOSE 1-DEHYDROGENASE"/>
    <property type="match status" value="1"/>
</dbReference>
<evidence type="ECO:0000313" key="2">
    <source>
        <dbReference type="EMBL" id="GAG29833.1"/>
    </source>
</evidence>
<feature type="domain" description="NADP-dependent oxidoreductase" evidence="1">
    <location>
        <begin position="16"/>
        <end position="156"/>
    </location>
</feature>
<dbReference type="InterPro" id="IPR053135">
    <property type="entry name" value="AKR2_Oxidoreductase"/>
</dbReference>
<proteinExistence type="predicted"/>
<organism evidence="2">
    <name type="scientific">marine sediment metagenome</name>
    <dbReference type="NCBI Taxonomy" id="412755"/>
    <lineage>
        <taxon>unclassified sequences</taxon>
        <taxon>metagenomes</taxon>
        <taxon>ecological metagenomes</taxon>
    </lineage>
</organism>
<sequence>MKYRKFGKLDWKGSALGFGCMRLPIIGEESSDIDEPEATRMLRYAIDRGVNYVDTAYPYHGENSELFVGRVLKDGYRKKIRLATKLPCWKVEITDDFDKYLNQQLEKLQTDHIDFYLLHALNAKSWQKMCDLDVLDRAEKAIADGRIGHIGFSFHDKYEAF</sequence>
<dbReference type="EMBL" id="BARS01047803">
    <property type="protein sequence ID" value="GAG29833.1"/>
    <property type="molecule type" value="Genomic_DNA"/>
</dbReference>
<feature type="non-terminal residue" evidence="2">
    <location>
        <position position="161"/>
    </location>
</feature>
<dbReference type="Gene3D" id="3.20.20.100">
    <property type="entry name" value="NADP-dependent oxidoreductase domain"/>
    <property type="match status" value="1"/>
</dbReference>
<dbReference type="SUPFAM" id="SSF51430">
    <property type="entry name" value="NAD(P)-linked oxidoreductase"/>
    <property type="match status" value="1"/>
</dbReference>
<name>X0WZI1_9ZZZZ</name>
<dbReference type="Pfam" id="PF00248">
    <property type="entry name" value="Aldo_ket_red"/>
    <property type="match status" value="1"/>
</dbReference>
<protein>
    <recommendedName>
        <fullName evidence="1">NADP-dependent oxidoreductase domain-containing protein</fullName>
    </recommendedName>
</protein>
<dbReference type="PRINTS" id="PR00069">
    <property type="entry name" value="ALDKETRDTASE"/>
</dbReference>
<comment type="caution">
    <text evidence="2">The sequence shown here is derived from an EMBL/GenBank/DDBJ whole genome shotgun (WGS) entry which is preliminary data.</text>
</comment>
<dbReference type="GO" id="GO:0016491">
    <property type="term" value="F:oxidoreductase activity"/>
    <property type="evidence" value="ECO:0007669"/>
    <property type="project" value="InterPro"/>
</dbReference>